<sequence length="217" mass="23629">MTTELLPREFFDRPVEEVAPALLGQVLAHRNEDGEVLLRLTEVEAYAGPLDPASHAYRGRTERNAVMFGPPGYSYVYFTYGMHFCVNLVCAQPGTASAVLLRAGEVISGVELAASRRPRSTVRDLARGPARLCQALAIGREQYGLDVCSPDSPLRALAGEPVPAELISTGPRTGVNGAKETPWRFWIEGDPTVSPYRAHVPRKRTVVTDEAITNGRA</sequence>
<dbReference type="Pfam" id="PF02245">
    <property type="entry name" value="Pur_DNA_glyco"/>
    <property type="match status" value="1"/>
</dbReference>
<dbReference type="EMBL" id="WBMT01000027">
    <property type="protein sequence ID" value="KAB2341126.1"/>
    <property type="molecule type" value="Genomic_DNA"/>
</dbReference>
<evidence type="ECO:0000256" key="4">
    <source>
        <dbReference type="ARBA" id="ARBA00023204"/>
    </source>
</evidence>
<dbReference type="InterPro" id="IPR003180">
    <property type="entry name" value="MPG"/>
</dbReference>
<dbReference type="GO" id="GO:0006284">
    <property type="term" value="P:base-excision repair"/>
    <property type="evidence" value="ECO:0007669"/>
    <property type="project" value="InterPro"/>
</dbReference>
<accession>A0A6H9YGL5</accession>
<dbReference type="AlphaFoldDB" id="A0A6H9YGL5"/>
<keyword evidence="6" id="KW-0326">Glycosidase</keyword>
<dbReference type="SUPFAM" id="SSF50486">
    <property type="entry name" value="FMT C-terminal domain-like"/>
    <property type="match status" value="1"/>
</dbReference>
<name>A0A6H9YGL5_9ACTN</name>
<dbReference type="CDD" id="cd00540">
    <property type="entry name" value="AAG"/>
    <property type="match status" value="1"/>
</dbReference>
<proteinExistence type="inferred from homology"/>
<dbReference type="EC" id="3.2.2.-" evidence="5"/>
<reference evidence="6 7" key="1">
    <citation type="submission" date="2019-09" db="EMBL/GenBank/DDBJ databases">
        <title>Actinomadura physcomitrii sp. nov., a novel actinomycete isolated from moss [Physcomitrium sphaericum (Ludw) Fuernr].</title>
        <authorList>
            <person name="Zhuang X."/>
            <person name="Liu C."/>
        </authorList>
    </citation>
    <scope>NUCLEOTIDE SEQUENCE [LARGE SCALE GENOMIC DNA]</scope>
    <source>
        <strain evidence="6 7">HMC1</strain>
    </source>
</reference>
<comment type="caution">
    <text evidence="6">The sequence shown here is derived from an EMBL/GenBank/DDBJ whole genome shotgun (WGS) entry which is preliminary data.</text>
</comment>
<dbReference type="HAMAP" id="MF_00527">
    <property type="entry name" value="3MGH"/>
    <property type="match status" value="1"/>
</dbReference>
<evidence type="ECO:0000256" key="2">
    <source>
        <dbReference type="ARBA" id="ARBA00022763"/>
    </source>
</evidence>
<evidence type="ECO:0000256" key="3">
    <source>
        <dbReference type="ARBA" id="ARBA00022801"/>
    </source>
</evidence>
<dbReference type="NCBIfam" id="TIGR00567">
    <property type="entry name" value="3mg"/>
    <property type="match status" value="1"/>
</dbReference>
<evidence type="ECO:0000313" key="6">
    <source>
        <dbReference type="EMBL" id="KAB2341126.1"/>
    </source>
</evidence>
<evidence type="ECO:0000313" key="7">
    <source>
        <dbReference type="Proteomes" id="UP000468735"/>
    </source>
</evidence>
<keyword evidence="7" id="KW-1185">Reference proteome</keyword>
<dbReference type="RefSeq" id="WP_151569121.1">
    <property type="nucleotide sequence ID" value="NZ_WBMT01000027.1"/>
</dbReference>
<dbReference type="FunFam" id="3.10.300.10:FF:000001">
    <property type="entry name" value="Putative 3-methyladenine DNA glycosylase"/>
    <property type="match status" value="1"/>
</dbReference>
<dbReference type="InterPro" id="IPR036995">
    <property type="entry name" value="MPG_sf"/>
</dbReference>
<dbReference type="InterPro" id="IPR011034">
    <property type="entry name" value="Formyl_transferase-like_C_sf"/>
</dbReference>
<dbReference type="Proteomes" id="UP000468735">
    <property type="component" value="Unassembled WGS sequence"/>
</dbReference>
<organism evidence="6 7">
    <name type="scientific">Actinomadura rudentiformis</name>
    <dbReference type="NCBI Taxonomy" id="359158"/>
    <lineage>
        <taxon>Bacteria</taxon>
        <taxon>Bacillati</taxon>
        <taxon>Actinomycetota</taxon>
        <taxon>Actinomycetes</taxon>
        <taxon>Streptosporangiales</taxon>
        <taxon>Thermomonosporaceae</taxon>
        <taxon>Actinomadura</taxon>
    </lineage>
</organism>
<keyword evidence="3 5" id="KW-0378">Hydrolase</keyword>
<keyword evidence="2 5" id="KW-0227">DNA damage</keyword>
<dbReference type="GO" id="GO:0003677">
    <property type="term" value="F:DNA binding"/>
    <property type="evidence" value="ECO:0007669"/>
    <property type="project" value="InterPro"/>
</dbReference>
<dbReference type="NCBIfam" id="NF002003">
    <property type="entry name" value="PRK00802.1-3"/>
    <property type="match status" value="1"/>
</dbReference>
<dbReference type="GO" id="GO:0003905">
    <property type="term" value="F:alkylbase DNA N-glycosylase activity"/>
    <property type="evidence" value="ECO:0007669"/>
    <property type="project" value="InterPro"/>
</dbReference>
<dbReference type="PANTHER" id="PTHR10429">
    <property type="entry name" value="DNA-3-METHYLADENINE GLYCOSYLASE"/>
    <property type="match status" value="1"/>
</dbReference>
<dbReference type="PANTHER" id="PTHR10429:SF0">
    <property type="entry name" value="DNA-3-METHYLADENINE GLYCOSYLASE"/>
    <property type="match status" value="1"/>
</dbReference>
<evidence type="ECO:0000256" key="5">
    <source>
        <dbReference type="HAMAP-Rule" id="MF_00527"/>
    </source>
</evidence>
<comment type="similarity">
    <text evidence="1 5">Belongs to the DNA glycosylase MPG family.</text>
</comment>
<dbReference type="Gene3D" id="3.10.300.10">
    <property type="entry name" value="Methylpurine-DNA glycosylase (MPG)"/>
    <property type="match status" value="1"/>
</dbReference>
<evidence type="ECO:0000256" key="1">
    <source>
        <dbReference type="ARBA" id="ARBA00009232"/>
    </source>
</evidence>
<keyword evidence="4 5" id="KW-0234">DNA repair</keyword>
<dbReference type="OrthoDB" id="9794313at2"/>
<protein>
    <recommendedName>
        <fullName evidence="5">Putative 3-methyladenine DNA glycosylase</fullName>
        <ecNumber evidence="5">3.2.2.-</ecNumber>
    </recommendedName>
</protein>
<gene>
    <name evidence="6" type="ORF">F8566_43360</name>
</gene>